<dbReference type="InterPro" id="IPR053156">
    <property type="entry name" value="T6SS_TssM-like"/>
</dbReference>
<dbReference type="EMBL" id="JAPEVI010000003">
    <property type="protein sequence ID" value="MCX2722926.1"/>
    <property type="molecule type" value="Genomic_DNA"/>
</dbReference>
<evidence type="ECO:0000313" key="3">
    <source>
        <dbReference type="Proteomes" id="UP001300261"/>
    </source>
</evidence>
<keyword evidence="3" id="KW-1185">Reference proteome</keyword>
<dbReference type="PANTHER" id="PTHR36153:SF1">
    <property type="entry name" value="TYPE VI SECRETION SYSTEM COMPONENT TSSM1"/>
    <property type="match status" value="1"/>
</dbReference>
<dbReference type="RefSeq" id="WP_265962585.1">
    <property type="nucleotide sequence ID" value="NZ_JAPEVI010000003.1"/>
</dbReference>
<dbReference type="Proteomes" id="UP001300261">
    <property type="component" value="Unassembled WGS sequence"/>
</dbReference>
<feature type="domain" description="Type VI secretion system component TssM1 helical" evidence="1">
    <location>
        <begin position="136"/>
        <end position="203"/>
    </location>
</feature>
<sequence length="224" mass="24604">MCWISSGGLKRIGLEAGLKALAPDGLSGALGSADSGGPQVVPGKAIEDHFRPYHVLVEGENNRKIDALLVNFKNILDNLLVVANNPLQSETANSNVQIQASLLRSNATRFPNPFDDLILQAAKEFDEEYKETSITQLNEKLKSQVVGECQRIVARNYPFANGRSEVPMTEFAKLFSPSGIMQRFFDENLKALVDTSTKPWSWKPGSRSPTVCRMPPCVSSKEPI</sequence>
<accession>A0ABT3R1C3</accession>
<organism evidence="2 3">
    <name type="scientific">Roseibium salinum</name>
    <dbReference type="NCBI Taxonomy" id="1604349"/>
    <lineage>
        <taxon>Bacteria</taxon>
        <taxon>Pseudomonadati</taxon>
        <taxon>Pseudomonadota</taxon>
        <taxon>Alphaproteobacteria</taxon>
        <taxon>Hyphomicrobiales</taxon>
        <taxon>Stappiaceae</taxon>
        <taxon>Roseibium</taxon>
    </lineage>
</organism>
<comment type="caution">
    <text evidence="2">The sequence shown here is derived from an EMBL/GenBank/DDBJ whole genome shotgun (WGS) entry which is preliminary data.</text>
</comment>
<proteinExistence type="predicted"/>
<evidence type="ECO:0000259" key="1">
    <source>
        <dbReference type="Pfam" id="PF21070"/>
    </source>
</evidence>
<protein>
    <recommendedName>
        <fullName evidence="1">Type VI secretion system component TssM1 helical domain-containing protein</fullName>
    </recommendedName>
</protein>
<name>A0ABT3R1C3_9HYPH</name>
<dbReference type="InterPro" id="IPR048677">
    <property type="entry name" value="TssM1_hel"/>
</dbReference>
<reference evidence="2 3" key="1">
    <citation type="journal article" date="2016" name="Int. J. Syst. Evol. Microbiol.">
        <title>Labrenzia salina sp. nov., isolated from the rhizosphere of the halophyte Arthrocnemum macrostachyum.</title>
        <authorList>
            <person name="Camacho M."/>
            <person name="Redondo-Gomez S."/>
            <person name="Rodriguez-Llorente I."/>
            <person name="Rohde M."/>
            <person name="Sproer C."/>
            <person name="Schumann P."/>
            <person name="Klenk H.P."/>
            <person name="Montero-Calasanz M.D.C."/>
        </authorList>
    </citation>
    <scope>NUCLEOTIDE SEQUENCE [LARGE SCALE GENOMIC DNA]</scope>
    <source>
        <strain evidence="2 3">DSM 29163</strain>
    </source>
</reference>
<dbReference type="Pfam" id="PF21070">
    <property type="entry name" value="IcmF_helical"/>
    <property type="match status" value="1"/>
</dbReference>
<gene>
    <name evidence="2" type="ORF">ON753_11150</name>
</gene>
<dbReference type="PANTHER" id="PTHR36153">
    <property type="entry name" value="INNER MEMBRANE PROTEIN-RELATED"/>
    <property type="match status" value="1"/>
</dbReference>
<evidence type="ECO:0000313" key="2">
    <source>
        <dbReference type="EMBL" id="MCX2722926.1"/>
    </source>
</evidence>